<evidence type="ECO:0000256" key="4">
    <source>
        <dbReference type="ARBA" id="ARBA00022989"/>
    </source>
</evidence>
<evidence type="ECO:0000313" key="7">
    <source>
        <dbReference type="EMBL" id="GGA33442.1"/>
    </source>
</evidence>
<evidence type="ECO:0000256" key="2">
    <source>
        <dbReference type="ARBA" id="ARBA00022475"/>
    </source>
</evidence>
<feature type="transmembrane region" description="Helical" evidence="6">
    <location>
        <begin position="92"/>
        <end position="114"/>
    </location>
</feature>
<evidence type="ECO:0000256" key="1">
    <source>
        <dbReference type="ARBA" id="ARBA00004651"/>
    </source>
</evidence>
<feature type="transmembrane region" description="Helical" evidence="6">
    <location>
        <begin position="350"/>
        <end position="373"/>
    </location>
</feature>
<name>A0ABQ1FYU9_9BACL</name>
<feature type="transmembrane region" description="Helical" evidence="6">
    <location>
        <begin position="444"/>
        <end position="465"/>
    </location>
</feature>
<dbReference type="Pfam" id="PF13440">
    <property type="entry name" value="Polysacc_synt_3"/>
    <property type="match status" value="1"/>
</dbReference>
<keyword evidence="8" id="KW-1185">Reference proteome</keyword>
<dbReference type="InterPro" id="IPR050833">
    <property type="entry name" value="Poly_Biosynth_Transport"/>
</dbReference>
<feature type="transmembrane region" description="Helical" evidence="6">
    <location>
        <begin position="58"/>
        <end position="80"/>
    </location>
</feature>
<dbReference type="PANTHER" id="PTHR30250">
    <property type="entry name" value="PST FAMILY PREDICTED COLANIC ACID TRANSPORTER"/>
    <property type="match status" value="1"/>
</dbReference>
<comment type="subcellular location">
    <subcellularLocation>
        <location evidence="1">Cell membrane</location>
        <topology evidence="1">Multi-pass membrane protein</topology>
    </subcellularLocation>
</comment>
<dbReference type="RefSeq" id="WP_188793257.1">
    <property type="nucleotide sequence ID" value="NZ_BMHF01000005.1"/>
</dbReference>
<gene>
    <name evidence="7" type="ORF">GCM10010917_18260</name>
</gene>
<keyword evidence="3 6" id="KW-0812">Transmembrane</keyword>
<evidence type="ECO:0008006" key="9">
    <source>
        <dbReference type="Google" id="ProtNLM"/>
    </source>
</evidence>
<evidence type="ECO:0000256" key="6">
    <source>
        <dbReference type="SAM" id="Phobius"/>
    </source>
</evidence>
<keyword evidence="4 6" id="KW-1133">Transmembrane helix</keyword>
<dbReference type="EMBL" id="BMHF01000005">
    <property type="protein sequence ID" value="GGA33442.1"/>
    <property type="molecule type" value="Genomic_DNA"/>
</dbReference>
<feature type="transmembrane region" description="Helical" evidence="6">
    <location>
        <begin position="130"/>
        <end position="152"/>
    </location>
</feature>
<dbReference type="Pfam" id="PF01943">
    <property type="entry name" value="Polysacc_synt"/>
    <property type="match status" value="1"/>
</dbReference>
<dbReference type="InterPro" id="IPR002797">
    <property type="entry name" value="Polysacc_synth"/>
</dbReference>
<accession>A0ABQ1FYU9</accession>
<proteinExistence type="predicted"/>
<reference evidence="8" key="1">
    <citation type="journal article" date="2019" name="Int. J. Syst. Evol. Microbiol.">
        <title>The Global Catalogue of Microorganisms (GCM) 10K type strain sequencing project: providing services to taxonomists for standard genome sequencing and annotation.</title>
        <authorList>
            <consortium name="The Broad Institute Genomics Platform"/>
            <consortium name="The Broad Institute Genome Sequencing Center for Infectious Disease"/>
            <person name="Wu L."/>
            <person name="Ma J."/>
        </authorList>
    </citation>
    <scope>NUCLEOTIDE SEQUENCE [LARGE SCALE GENOMIC DNA]</scope>
    <source>
        <strain evidence="8">CGMCC 1.15044</strain>
    </source>
</reference>
<dbReference type="PANTHER" id="PTHR30250:SF28">
    <property type="entry name" value="POLYSACCHARIDE BIOSYNTHESIS PROTEIN"/>
    <property type="match status" value="1"/>
</dbReference>
<protein>
    <recommendedName>
        <fullName evidence="9">Polysaccharide biosynthesis protein</fullName>
    </recommendedName>
</protein>
<feature type="transmembrane region" description="Helical" evidence="6">
    <location>
        <begin position="276"/>
        <end position="299"/>
    </location>
</feature>
<comment type="caution">
    <text evidence="7">The sequence shown here is derived from an EMBL/GenBank/DDBJ whole genome shotgun (WGS) entry which is preliminary data.</text>
</comment>
<evidence type="ECO:0000256" key="5">
    <source>
        <dbReference type="ARBA" id="ARBA00023136"/>
    </source>
</evidence>
<organism evidence="7 8">
    <name type="scientific">Paenibacillus physcomitrellae</name>
    <dbReference type="NCBI Taxonomy" id="1619311"/>
    <lineage>
        <taxon>Bacteria</taxon>
        <taxon>Bacillati</taxon>
        <taxon>Bacillota</taxon>
        <taxon>Bacilli</taxon>
        <taxon>Bacillales</taxon>
        <taxon>Paenibacillaceae</taxon>
        <taxon>Paenibacillus</taxon>
    </lineage>
</organism>
<feature type="transmembrane region" description="Helical" evidence="6">
    <location>
        <begin position="21"/>
        <end position="46"/>
    </location>
</feature>
<evidence type="ECO:0000256" key="3">
    <source>
        <dbReference type="ARBA" id="ARBA00022692"/>
    </source>
</evidence>
<sequence>MTGCMPAGLTASLKRLLIDRFARNVAVLAGGTLLSQILIFAALPLLTRLYTPQEYGTYSMYLSIIGMLLMLVSCAYEYAITLPEDDRSASEIVRLCLLICISVCVLVLVVMVVLRRPLGRWLNEPDLPNYFVLFAVSLLASGFYQILSTWSVRKQHFRRLSRTKYTQSIGQIGGQLAFSLLHIGPVGLIAGDIVGRSGGLLPLWHQWRKDNAASRGTDPEKRQAGGPASVQISGQTVDSQAALKRAGAAAFIQRRLGWSSLKEVAWRYRRFPQLSLASNVLNSIGIYLPTVLLAAFYGTSAAGLFALGQRILGAPMTLLVSAVRSVYLAESSEYMQKDPSRLAPLFRRTVLQMLVAGAAILILIVGIAPLVFAPLFGDEWSGSAGYIRLMSIMYLGQFVANAVGTTIDVMERQDLHLLREIIRTAMILGAILGARYSGQDAGTAVLLFSAASTAGYVLHLALSWWSICKYGVITEPAKPEESLPGGPIESLQGGD</sequence>
<keyword evidence="5 6" id="KW-0472">Membrane</keyword>
<keyword evidence="2" id="KW-1003">Cell membrane</keyword>
<dbReference type="Proteomes" id="UP000609323">
    <property type="component" value="Unassembled WGS sequence"/>
</dbReference>
<evidence type="ECO:0000313" key="8">
    <source>
        <dbReference type="Proteomes" id="UP000609323"/>
    </source>
</evidence>
<feature type="transmembrane region" description="Helical" evidence="6">
    <location>
        <begin position="385"/>
        <end position="409"/>
    </location>
</feature>